<proteinExistence type="predicted"/>
<organism evidence="2 3">
    <name type="scientific">Bionectria ochroleuca</name>
    <name type="common">Gliocladium roseum</name>
    <dbReference type="NCBI Taxonomy" id="29856"/>
    <lineage>
        <taxon>Eukaryota</taxon>
        <taxon>Fungi</taxon>
        <taxon>Dikarya</taxon>
        <taxon>Ascomycota</taxon>
        <taxon>Pezizomycotina</taxon>
        <taxon>Sordariomycetes</taxon>
        <taxon>Hypocreomycetidae</taxon>
        <taxon>Hypocreales</taxon>
        <taxon>Bionectriaceae</taxon>
        <taxon>Clonostachys</taxon>
    </lineage>
</organism>
<feature type="compositionally biased region" description="Basic and acidic residues" evidence="1">
    <location>
        <begin position="70"/>
        <end position="81"/>
    </location>
</feature>
<evidence type="ECO:0000313" key="3">
    <source>
        <dbReference type="Proteomes" id="UP000766486"/>
    </source>
</evidence>
<dbReference type="Proteomes" id="UP000766486">
    <property type="component" value="Unassembled WGS sequence"/>
</dbReference>
<protein>
    <submittedName>
        <fullName evidence="2">Uncharacterized protein</fullName>
    </submittedName>
</protein>
<keyword evidence="3" id="KW-1185">Reference proteome</keyword>
<sequence length="81" mass="8619">MAGKTSTCPRSLVLRRQILALYQFSVSAPSLSVEQPALLMPTVAPGEKSAAAAIHKPSCPEGTVLTGPNDLKKEWTQDTEP</sequence>
<reference evidence="2 3" key="1">
    <citation type="submission" date="2019-06" db="EMBL/GenBank/DDBJ databases">
        <authorList>
            <person name="Broberg M."/>
        </authorList>
    </citation>
    <scope>NUCLEOTIDE SEQUENCE [LARGE SCALE GENOMIC DNA]</scope>
</reference>
<evidence type="ECO:0000256" key="1">
    <source>
        <dbReference type="SAM" id="MobiDB-lite"/>
    </source>
</evidence>
<accession>A0ABY6U828</accession>
<gene>
    <name evidence="2" type="ORF">CLO192961_LOCUS208379</name>
</gene>
<comment type="caution">
    <text evidence="2">The sequence shown here is derived from an EMBL/GenBank/DDBJ whole genome shotgun (WGS) entry which is preliminary data.</text>
</comment>
<dbReference type="EMBL" id="CABFNS010000767">
    <property type="protein sequence ID" value="VUC27267.1"/>
    <property type="molecule type" value="Genomic_DNA"/>
</dbReference>
<name>A0ABY6U828_BIOOC</name>
<feature type="region of interest" description="Disordered" evidence="1">
    <location>
        <begin position="59"/>
        <end position="81"/>
    </location>
</feature>
<evidence type="ECO:0000313" key="2">
    <source>
        <dbReference type="EMBL" id="VUC27267.1"/>
    </source>
</evidence>